<evidence type="ECO:0000256" key="1">
    <source>
        <dbReference type="SAM" id="Phobius"/>
    </source>
</evidence>
<keyword evidence="1" id="KW-0472">Membrane</keyword>
<dbReference type="Proteomes" id="UP001215231">
    <property type="component" value="Chromosome"/>
</dbReference>
<sequence>MLGFIKKSGIFILLLCPEGVAILLVCTIMEGLYRASIALGYSNNNLEFLALGFGIFIFIVLFSFKLFAYLVKRKNKPKGL</sequence>
<keyword evidence="1" id="KW-1133">Transmembrane helix</keyword>
<protein>
    <submittedName>
        <fullName evidence="2">Uncharacterized protein</fullName>
    </submittedName>
</protein>
<dbReference type="RefSeq" id="WP_274051921.1">
    <property type="nucleotide sequence ID" value="NZ_CP059693.1"/>
</dbReference>
<reference evidence="2 3" key="1">
    <citation type="journal article" date="2022" name="Mar. Drugs">
        <title>Bioassay-Guided Fractionation Leads to the Detection of Cholic Acid Generated by the Rare Thalassomonas sp.</title>
        <authorList>
            <person name="Pheiffer F."/>
            <person name="Schneider Y.K."/>
            <person name="Hansen E.H."/>
            <person name="Andersen J.H."/>
            <person name="Isaksson J."/>
            <person name="Busche T."/>
            <person name="R C."/>
            <person name="Kalinowski J."/>
            <person name="Zyl L.V."/>
            <person name="Trindade M."/>
        </authorList>
    </citation>
    <scope>NUCLEOTIDE SEQUENCE [LARGE SCALE GENOMIC DNA]</scope>
    <source>
        <strain evidence="2 3">A5K-61T</strain>
    </source>
</reference>
<organism evidence="2 3">
    <name type="scientific">Thalassomonas haliotis</name>
    <dbReference type="NCBI Taxonomy" id="485448"/>
    <lineage>
        <taxon>Bacteria</taxon>
        <taxon>Pseudomonadati</taxon>
        <taxon>Pseudomonadota</taxon>
        <taxon>Gammaproteobacteria</taxon>
        <taxon>Alteromonadales</taxon>
        <taxon>Colwelliaceae</taxon>
        <taxon>Thalassomonas</taxon>
    </lineage>
</organism>
<feature type="transmembrane region" description="Helical" evidence="1">
    <location>
        <begin position="12"/>
        <end position="33"/>
    </location>
</feature>
<name>A0ABY7VDL0_9GAMM</name>
<keyword evidence="1" id="KW-0812">Transmembrane</keyword>
<dbReference type="EMBL" id="CP059693">
    <property type="protein sequence ID" value="WDE11747.1"/>
    <property type="molecule type" value="Genomic_DNA"/>
</dbReference>
<gene>
    <name evidence="2" type="ORF">H3N35_26735</name>
</gene>
<feature type="transmembrane region" description="Helical" evidence="1">
    <location>
        <begin position="48"/>
        <end position="71"/>
    </location>
</feature>
<keyword evidence="3" id="KW-1185">Reference proteome</keyword>
<evidence type="ECO:0000313" key="3">
    <source>
        <dbReference type="Proteomes" id="UP001215231"/>
    </source>
</evidence>
<accession>A0ABY7VDL0</accession>
<evidence type="ECO:0000313" key="2">
    <source>
        <dbReference type="EMBL" id="WDE11747.1"/>
    </source>
</evidence>
<proteinExistence type="predicted"/>